<sequence length="443" mass="49614">MISTLSVELLQEIRGKLAKSDQKSLRAACMEIGLAVNPLFFSSLILTTRDLRQEANMHILTALASGETGWSPYAKTLTLRPTNDSYRPIIVEARDAWSNLPDSAMQELLTSALRSMMNLRTVIWQLRDGRAWQWNAICDVLSTFSRLDGFHFRTDATAGRALPRLEHLRTLEIELPDYGEDIPLADQITQLVAETRALTSLQLFVPDKCQSDVWTMLREGPGRGIHLKGIRTQYITPEFLAYLESYSGIEILEVLCPDLDAKYANSEEEPEPDPALVDRFFHSVLRHHAASLVELHFRSAYEGRCCFGPQIVDSLSALHQLTYLMISINTADIAPPMDAMNLLLRTAVDLPGIRYLRIYTARFPGGRGFHSGCGTGAASYANQAREAILLAVYNFRSISPSSAVVCVESRHAYDLEFELKLISEGAGSGRFWTYQQIIPRAKN</sequence>
<organism evidence="1 2">
    <name type="scientific">Mycena rosella</name>
    <name type="common">Pink bonnet</name>
    <name type="synonym">Agaricus rosellus</name>
    <dbReference type="NCBI Taxonomy" id="1033263"/>
    <lineage>
        <taxon>Eukaryota</taxon>
        <taxon>Fungi</taxon>
        <taxon>Dikarya</taxon>
        <taxon>Basidiomycota</taxon>
        <taxon>Agaricomycotina</taxon>
        <taxon>Agaricomycetes</taxon>
        <taxon>Agaricomycetidae</taxon>
        <taxon>Agaricales</taxon>
        <taxon>Marasmiineae</taxon>
        <taxon>Mycenaceae</taxon>
        <taxon>Mycena</taxon>
    </lineage>
</organism>
<evidence type="ECO:0000313" key="1">
    <source>
        <dbReference type="EMBL" id="KAJ7690956.1"/>
    </source>
</evidence>
<name>A0AAD7GEB8_MYCRO</name>
<accession>A0AAD7GEB8</accession>
<evidence type="ECO:0000313" key="2">
    <source>
        <dbReference type="Proteomes" id="UP001221757"/>
    </source>
</evidence>
<comment type="caution">
    <text evidence="1">The sequence shown here is derived from an EMBL/GenBank/DDBJ whole genome shotgun (WGS) entry which is preliminary data.</text>
</comment>
<keyword evidence="2" id="KW-1185">Reference proteome</keyword>
<dbReference type="AlphaFoldDB" id="A0AAD7GEB8"/>
<protein>
    <submittedName>
        <fullName evidence="1">Uncharacterized protein</fullName>
    </submittedName>
</protein>
<proteinExistence type="predicted"/>
<dbReference type="EMBL" id="JARKIE010000061">
    <property type="protein sequence ID" value="KAJ7690956.1"/>
    <property type="molecule type" value="Genomic_DNA"/>
</dbReference>
<dbReference type="Proteomes" id="UP001221757">
    <property type="component" value="Unassembled WGS sequence"/>
</dbReference>
<gene>
    <name evidence="1" type="ORF">B0H17DRAFT_1201314</name>
</gene>
<reference evidence="1" key="1">
    <citation type="submission" date="2023-03" db="EMBL/GenBank/DDBJ databases">
        <title>Massive genome expansion in bonnet fungi (Mycena s.s.) driven by repeated elements and novel gene families across ecological guilds.</title>
        <authorList>
            <consortium name="Lawrence Berkeley National Laboratory"/>
            <person name="Harder C.B."/>
            <person name="Miyauchi S."/>
            <person name="Viragh M."/>
            <person name="Kuo A."/>
            <person name="Thoen E."/>
            <person name="Andreopoulos B."/>
            <person name="Lu D."/>
            <person name="Skrede I."/>
            <person name="Drula E."/>
            <person name="Henrissat B."/>
            <person name="Morin E."/>
            <person name="Kohler A."/>
            <person name="Barry K."/>
            <person name="LaButti K."/>
            <person name="Morin E."/>
            <person name="Salamov A."/>
            <person name="Lipzen A."/>
            <person name="Mereny Z."/>
            <person name="Hegedus B."/>
            <person name="Baldrian P."/>
            <person name="Stursova M."/>
            <person name="Weitz H."/>
            <person name="Taylor A."/>
            <person name="Grigoriev I.V."/>
            <person name="Nagy L.G."/>
            <person name="Martin F."/>
            <person name="Kauserud H."/>
        </authorList>
    </citation>
    <scope>NUCLEOTIDE SEQUENCE</scope>
    <source>
        <strain evidence="1">CBHHK067</strain>
    </source>
</reference>